<dbReference type="PANTHER" id="PTHR31672">
    <property type="entry name" value="BNACNNG10540D PROTEIN"/>
    <property type="match status" value="1"/>
</dbReference>
<evidence type="ECO:0000313" key="3">
    <source>
        <dbReference type="Proteomes" id="UP000027120"/>
    </source>
</evidence>
<evidence type="ECO:0000313" key="2">
    <source>
        <dbReference type="EMBL" id="KDO64009.1"/>
    </source>
</evidence>
<dbReference type="Gene3D" id="1.20.1280.50">
    <property type="match status" value="1"/>
</dbReference>
<dbReference type="PANTHER" id="PTHR31672:SF13">
    <property type="entry name" value="F-BOX PROTEIN CPR30-LIKE"/>
    <property type="match status" value="1"/>
</dbReference>
<sequence length="365" mass="42365">MKSPKLLKADEMMAKSEGSMSEDIVIEILPKLPVKSLLRFKCVCNFWHELFGSPGFISKHQENEHSTRLVVRYLADDEDDPHEERLCICLFHDETLADVSLREDILPVMPREACPMGPFEWGLDYKILPKIKPDSFWTIYGVGLGMDQKSNCSKLVCAMAIAQYDHNDVLKSSDSNQVAIYSIDTNSWRNFQSLELSKYKFEVGDTSKGRYQNGDCYWPVKPRFEIKHPDYKVILSFDLSNEVFQEIQPPDCRHESPIHWPRNCFDIWIMNKESHNYNWTRQFIVTAPFIANDEEFEVYKVLGFWKNGAFLFAITDEGRIFLYDPTAEPKFKDLQLDDDITTASIYLYKESLLNVKGKGLFALLC</sequence>
<dbReference type="InterPro" id="IPR006527">
    <property type="entry name" value="F-box-assoc_dom_typ1"/>
</dbReference>
<dbReference type="NCBIfam" id="TIGR01640">
    <property type="entry name" value="F_box_assoc_1"/>
    <property type="match status" value="1"/>
</dbReference>
<reference evidence="2 3" key="1">
    <citation type="submission" date="2014-04" db="EMBL/GenBank/DDBJ databases">
        <authorList>
            <consortium name="International Citrus Genome Consortium"/>
            <person name="Gmitter F."/>
            <person name="Chen C."/>
            <person name="Farmerie W."/>
            <person name="Harkins T."/>
            <person name="Desany B."/>
            <person name="Mohiuddin M."/>
            <person name="Kodira C."/>
            <person name="Borodovsky M."/>
            <person name="Lomsadze A."/>
            <person name="Burns P."/>
            <person name="Jenkins J."/>
            <person name="Prochnik S."/>
            <person name="Shu S."/>
            <person name="Chapman J."/>
            <person name="Pitluck S."/>
            <person name="Schmutz J."/>
            <person name="Rokhsar D."/>
        </authorList>
    </citation>
    <scope>NUCLEOTIDE SEQUENCE</scope>
</reference>
<dbReference type="InterPro" id="IPR036047">
    <property type="entry name" value="F-box-like_dom_sf"/>
</dbReference>
<proteinExistence type="predicted"/>
<dbReference type="Pfam" id="PF07734">
    <property type="entry name" value="FBA_1"/>
    <property type="match status" value="1"/>
</dbReference>
<gene>
    <name evidence="2" type="ORF">CISIN_1g045273mg</name>
</gene>
<dbReference type="InterPro" id="IPR050796">
    <property type="entry name" value="SCF_F-box_component"/>
</dbReference>
<dbReference type="CDD" id="cd22157">
    <property type="entry name" value="F-box_AtFBW1-like"/>
    <property type="match status" value="1"/>
</dbReference>
<dbReference type="SUPFAM" id="SSF81383">
    <property type="entry name" value="F-box domain"/>
    <property type="match status" value="1"/>
</dbReference>
<dbReference type="SMR" id="A0A067F9D5"/>
<protein>
    <recommendedName>
        <fullName evidence="1">F-box domain-containing protein</fullName>
    </recommendedName>
</protein>
<dbReference type="SMART" id="SM00256">
    <property type="entry name" value="FBOX"/>
    <property type="match status" value="1"/>
</dbReference>
<organism evidence="2 3">
    <name type="scientific">Citrus sinensis</name>
    <name type="common">Sweet orange</name>
    <name type="synonym">Citrus aurantium var. sinensis</name>
    <dbReference type="NCBI Taxonomy" id="2711"/>
    <lineage>
        <taxon>Eukaryota</taxon>
        <taxon>Viridiplantae</taxon>
        <taxon>Streptophyta</taxon>
        <taxon>Embryophyta</taxon>
        <taxon>Tracheophyta</taxon>
        <taxon>Spermatophyta</taxon>
        <taxon>Magnoliopsida</taxon>
        <taxon>eudicotyledons</taxon>
        <taxon>Gunneridae</taxon>
        <taxon>Pentapetalae</taxon>
        <taxon>rosids</taxon>
        <taxon>malvids</taxon>
        <taxon>Sapindales</taxon>
        <taxon>Rutaceae</taxon>
        <taxon>Aurantioideae</taxon>
        <taxon>Citrus</taxon>
    </lineage>
</organism>
<dbReference type="EMBL" id="KK784909">
    <property type="protein sequence ID" value="KDO64009.1"/>
    <property type="molecule type" value="Genomic_DNA"/>
</dbReference>
<name>A0A067F9D5_CITSI</name>
<dbReference type="STRING" id="2711.A0A067F9D5"/>
<dbReference type="Proteomes" id="UP000027120">
    <property type="component" value="Unassembled WGS sequence"/>
</dbReference>
<accession>A0A067F9D5</accession>
<evidence type="ECO:0000259" key="1">
    <source>
        <dbReference type="SMART" id="SM00256"/>
    </source>
</evidence>
<dbReference type="InterPro" id="IPR001810">
    <property type="entry name" value="F-box_dom"/>
</dbReference>
<dbReference type="AlphaFoldDB" id="A0A067F9D5"/>
<feature type="domain" description="F-box" evidence="1">
    <location>
        <begin position="20"/>
        <end position="60"/>
    </location>
</feature>
<dbReference type="InterPro" id="IPR017451">
    <property type="entry name" value="F-box-assoc_interact_dom"/>
</dbReference>
<dbReference type="Pfam" id="PF00646">
    <property type="entry name" value="F-box"/>
    <property type="match status" value="1"/>
</dbReference>
<keyword evidence="3" id="KW-1185">Reference proteome</keyword>